<gene>
    <name evidence="3" type="ORF">LNKW23_48680</name>
</gene>
<keyword evidence="2" id="KW-0732">Signal</keyword>
<dbReference type="PANTHER" id="PTHR42928:SF5">
    <property type="entry name" value="BLR1237 PROTEIN"/>
    <property type="match status" value="1"/>
</dbReference>
<dbReference type="EMBL" id="BSYI01000093">
    <property type="protein sequence ID" value="GMG85643.1"/>
    <property type="molecule type" value="Genomic_DNA"/>
</dbReference>
<dbReference type="InterPro" id="IPR005064">
    <property type="entry name" value="BUG"/>
</dbReference>
<dbReference type="Gene3D" id="3.40.190.150">
    <property type="entry name" value="Bordetella uptake gene, domain 1"/>
    <property type="match status" value="1"/>
</dbReference>
<feature type="chain" id="PRO_5046418391" evidence="2">
    <location>
        <begin position="22"/>
        <end position="306"/>
    </location>
</feature>
<dbReference type="Proteomes" id="UP001239909">
    <property type="component" value="Unassembled WGS sequence"/>
</dbReference>
<comment type="caution">
    <text evidence="3">The sequence shown here is derived from an EMBL/GenBank/DDBJ whole genome shotgun (WGS) entry which is preliminary data.</text>
</comment>
<proteinExistence type="inferred from homology"/>
<reference evidence="3 4" key="1">
    <citation type="submission" date="2023-04" db="EMBL/GenBank/DDBJ databases">
        <title>Marinoamorphus aggregata gen. nov., sp. Nov., isolate from tissue of brittle star Ophioplocus japonicus.</title>
        <authorList>
            <person name="Kawano K."/>
            <person name="Sawayama S."/>
            <person name="Nakagawa S."/>
        </authorList>
    </citation>
    <scope>NUCLEOTIDE SEQUENCE [LARGE SCALE GENOMIC DNA]</scope>
    <source>
        <strain evidence="3 4">NKW23</strain>
    </source>
</reference>
<keyword evidence="4" id="KW-1185">Reference proteome</keyword>
<dbReference type="PANTHER" id="PTHR42928">
    <property type="entry name" value="TRICARBOXYLATE-BINDING PROTEIN"/>
    <property type="match status" value="1"/>
</dbReference>
<evidence type="ECO:0000313" key="3">
    <source>
        <dbReference type="EMBL" id="GMG85643.1"/>
    </source>
</evidence>
<dbReference type="InterPro" id="IPR042100">
    <property type="entry name" value="Bug_dom1"/>
</dbReference>
<accession>A0ABQ6LU70</accession>
<evidence type="ECO:0000256" key="1">
    <source>
        <dbReference type="ARBA" id="ARBA00006987"/>
    </source>
</evidence>
<dbReference type="CDD" id="cd07012">
    <property type="entry name" value="PBP2_Bug_TTT"/>
    <property type="match status" value="1"/>
</dbReference>
<evidence type="ECO:0000313" key="4">
    <source>
        <dbReference type="Proteomes" id="UP001239909"/>
    </source>
</evidence>
<organism evidence="3 4">
    <name type="scientific">Paralimibaculum aggregatum</name>
    <dbReference type="NCBI Taxonomy" id="3036245"/>
    <lineage>
        <taxon>Bacteria</taxon>
        <taxon>Pseudomonadati</taxon>
        <taxon>Pseudomonadota</taxon>
        <taxon>Alphaproteobacteria</taxon>
        <taxon>Rhodobacterales</taxon>
        <taxon>Paracoccaceae</taxon>
        <taxon>Paralimibaculum</taxon>
    </lineage>
</organism>
<name>A0ABQ6LU70_9RHOB</name>
<comment type="similarity">
    <text evidence="1">Belongs to the UPF0065 (bug) family.</text>
</comment>
<evidence type="ECO:0000256" key="2">
    <source>
        <dbReference type="SAM" id="SignalP"/>
    </source>
</evidence>
<dbReference type="Pfam" id="PF03401">
    <property type="entry name" value="TctC"/>
    <property type="match status" value="1"/>
</dbReference>
<feature type="signal peptide" evidence="2">
    <location>
        <begin position="1"/>
        <end position="21"/>
    </location>
</feature>
<dbReference type="SUPFAM" id="SSF53850">
    <property type="entry name" value="Periplasmic binding protein-like II"/>
    <property type="match status" value="1"/>
</dbReference>
<dbReference type="Gene3D" id="3.40.190.10">
    <property type="entry name" value="Periplasmic binding protein-like II"/>
    <property type="match status" value="1"/>
</dbReference>
<dbReference type="PIRSF" id="PIRSF017082">
    <property type="entry name" value="YflP"/>
    <property type="match status" value="1"/>
</dbReference>
<sequence>MRNTARILACVAGLGAGAAQAFPDSTIEMIVPFGAGGGTDTVARLFEPEFSKALDGTIVIRNVVGASGSVGAATAAKARPDGYNIAYLPIGPASIQPLLRPGSYGGDSWEYICRTVNDPAILMVPADGNIASFDDFLKMDSIVYGSAGPGSVPHVAMAALAGATGKEAKHIPYKGTANAMNALAGGEIQIFADLPSVVKSFNVKPIAVFAAERHPSYPDVPTTLELGYDLQFSVWHGVFAPAGTDADKVDALAEACREAVNSPAFSESMAKVSTTTSYLDPEDFKAFVLKALETNEAVLKDAGLIQ</sequence>
<protein>
    <submittedName>
        <fullName evidence="3">Tripartite tricarboxylate transporter substrate binding protein</fullName>
    </submittedName>
</protein>